<sequence>MDNTRNRRQRRRVLGKAVTVTAGCAALLGLQTTPASAAGTQLAAPYQGMDTCPVTAPLLTAADNLQVGCVHSEVAGGTFRIGDYSVPIGAPMKLNWGIRWSSAAPTVDVLGSTANVYDTADPSGGPLLDAPVTEAPLPGLANFWPGVTSADIKVEPAGKIKNFVPLAVGSDHPLFEMPIKLKVIHPLLGSRCYVGSDSSPIVLRASSPAAPEMTVDADPNGHGTAVLKVVNGTLTDSSVAIPGASRCGLLGLGESNWIVNSLFDLPAGAGKNAVTFTGVNTSIAIDGSLESLTAALDDARG</sequence>
<evidence type="ECO:0000313" key="3">
    <source>
        <dbReference type="Proteomes" id="UP001550850"/>
    </source>
</evidence>
<name>A0ABV2YMR5_9ACTN</name>
<organism evidence="2 3">
    <name type="scientific">Streptomyces fragilis</name>
    <dbReference type="NCBI Taxonomy" id="67301"/>
    <lineage>
        <taxon>Bacteria</taxon>
        <taxon>Bacillati</taxon>
        <taxon>Actinomycetota</taxon>
        <taxon>Actinomycetes</taxon>
        <taxon>Kitasatosporales</taxon>
        <taxon>Streptomycetaceae</taxon>
        <taxon>Streptomyces</taxon>
    </lineage>
</organism>
<keyword evidence="3" id="KW-1185">Reference proteome</keyword>
<protein>
    <recommendedName>
        <fullName evidence="4">Secreted protein</fullName>
    </recommendedName>
</protein>
<dbReference type="InterPro" id="IPR006311">
    <property type="entry name" value="TAT_signal"/>
</dbReference>
<feature type="chain" id="PRO_5045178590" description="Secreted protein" evidence="1">
    <location>
        <begin position="38"/>
        <end position="301"/>
    </location>
</feature>
<keyword evidence="1" id="KW-0732">Signal</keyword>
<dbReference type="EMBL" id="JBEZUR010000045">
    <property type="protein sequence ID" value="MEU3557023.1"/>
    <property type="molecule type" value="Genomic_DNA"/>
</dbReference>
<dbReference type="RefSeq" id="WP_108956203.1">
    <property type="nucleotide sequence ID" value="NZ_BEVZ01000007.1"/>
</dbReference>
<comment type="caution">
    <text evidence="2">The sequence shown here is derived from an EMBL/GenBank/DDBJ whole genome shotgun (WGS) entry which is preliminary data.</text>
</comment>
<evidence type="ECO:0000256" key="1">
    <source>
        <dbReference type="SAM" id="SignalP"/>
    </source>
</evidence>
<evidence type="ECO:0000313" key="2">
    <source>
        <dbReference type="EMBL" id="MEU3557023.1"/>
    </source>
</evidence>
<reference evidence="2 3" key="1">
    <citation type="submission" date="2024-06" db="EMBL/GenBank/DDBJ databases">
        <title>The Natural Products Discovery Center: Release of the First 8490 Sequenced Strains for Exploring Actinobacteria Biosynthetic Diversity.</title>
        <authorList>
            <person name="Kalkreuter E."/>
            <person name="Kautsar S.A."/>
            <person name="Yang D."/>
            <person name="Bader C.D."/>
            <person name="Teijaro C.N."/>
            <person name="Fluegel L."/>
            <person name="Davis C.M."/>
            <person name="Simpson J.R."/>
            <person name="Lauterbach L."/>
            <person name="Steele A.D."/>
            <person name="Gui C."/>
            <person name="Meng S."/>
            <person name="Li G."/>
            <person name="Viehrig K."/>
            <person name="Ye F."/>
            <person name="Su P."/>
            <person name="Kiefer A.F."/>
            <person name="Nichols A."/>
            <person name="Cepeda A.J."/>
            <person name="Yan W."/>
            <person name="Fan B."/>
            <person name="Jiang Y."/>
            <person name="Adhikari A."/>
            <person name="Zheng C.-J."/>
            <person name="Schuster L."/>
            <person name="Cowan T.M."/>
            <person name="Smanski M.J."/>
            <person name="Chevrette M.G."/>
            <person name="De Carvalho L.P.S."/>
            <person name="Shen B."/>
        </authorList>
    </citation>
    <scope>NUCLEOTIDE SEQUENCE [LARGE SCALE GENOMIC DNA]</scope>
    <source>
        <strain evidence="2 3">NPDC038104</strain>
    </source>
</reference>
<evidence type="ECO:0008006" key="4">
    <source>
        <dbReference type="Google" id="ProtNLM"/>
    </source>
</evidence>
<gene>
    <name evidence="2" type="ORF">AB0E65_22805</name>
</gene>
<feature type="signal peptide" evidence="1">
    <location>
        <begin position="1"/>
        <end position="37"/>
    </location>
</feature>
<proteinExistence type="predicted"/>
<dbReference type="Proteomes" id="UP001550850">
    <property type="component" value="Unassembled WGS sequence"/>
</dbReference>
<dbReference type="PROSITE" id="PS51318">
    <property type="entry name" value="TAT"/>
    <property type="match status" value="1"/>
</dbReference>
<accession>A0ABV2YMR5</accession>